<name>A0A6V7R6K1_9BACL</name>
<dbReference type="RefSeq" id="WP_186085529.1">
    <property type="nucleotide sequence ID" value="NZ_BMDB01000001.1"/>
</dbReference>
<evidence type="ECO:0000313" key="4">
    <source>
        <dbReference type="Proteomes" id="UP000521032"/>
    </source>
</evidence>
<accession>A0A6V7R6K1</accession>
<gene>
    <name evidence="3" type="ORF">JEOSCH030_00493</name>
</gene>
<dbReference type="AlphaFoldDB" id="A0A6V7R6K1"/>
<dbReference type="InterPro" id="IPR010330">
    <property type="entry name" value="CoiA_nuc"/>
</dbReference>
<evidence type="ECO:0000259" key="2">
    <source>
        <dbReference type="Pfam" id="PF25164"/>
    </source>
</evidence>
<dbReference type="Proteomes" id="UP000521032">
    <property type="component" value="Unassembled WGS sequence"/>
</dbReference>
<evidence type="ECO:0000313" key="3">
    <source>
        <dbReference type="EMBL" id="CAD2072926.1"/>
    </source>
</evidence>
<dbReference type="InterPro" id="IPR057253">
    <property type="entry name" value="CoiA-like_N"/>
</dbReference>
<dbReference type="EMBL" id="CAJEWE010000006">
    <property type="protein sequence ID" value="CAD2072926.1"/>
    <property type="molecule type" value="Genomic_DNA"/>
</dbReference>
<dbReference type="Pfam" id="PF06054">
    <property type="entry name" value="CoiA_nuc"/>
    <property type="match status" value="1"/>
</dbReference>
<reference evidence="3 4" key="1">
    <citation type="submission" date="2020-07" db="EMBL/GenBank/DDBJ databases">
        <authorList>
            <person name="Criscuolo A."/>
        </authorList>
    </citation>
    <scope>NUCLEOTIDE SEQUENCE [LARGE SCALE GENOMIC DNA]</scope>
    <source>
        <strain evidence="4">CIP 111030</strain>
    </source>
</reference>
<feature type="domain" description="Competence protein CoiA-like N-terminal" evidence="2">
    <location>
        <begin position="13"/>
        <end position="53"/>
    </location>
</feature>
<protein>
    <submittedName>
        <fullName evidence="3">Competence protein CoiA-like family protein</fullName>
    </submittedName>
</protein>
<organism evidence="3 4">
    <name type="scientific">Phocicoccus schoeneichii</name>
    <dbReference type="NCBI Taxonomy" id="1812261"/>
    <lineage>
        <taxon>Bacteria</taxon>
        <taxon>Bacillati</taxon>
        <taxon>Bacillota</taxon>
        <taxon>Bacilli</taxon>
        <taxon>Bacillales</taxon>
        <taxon>Salinicoccaceae</taxon>
        <taxon>Phocicoccus</taxon>
    </lineage>
</organism>
<comment type="caution">
    <text evidence="3">The sequence shown here is derived from an EMBL/GenBank/DDBJ whole genome shotgun (WGS) entry which is preliminary data.</text>
</comment>
<feature type="domain" description="Competence protein CoiA nuclease-like" evidence="1">
    <location>
        <begin position="60"/>
        <end position="174"/>
    </location>
</feature>
<sequence>MFIAIDEVGNEIEAIHASRSKKYYCPVCQSEVIVKRGDIKIAHFSHQNINMCERYLYRRESPLHLKLKNNLYLMLKPNYDVRLEYYLQEIEQIPDCLVECSVALEIQLSKISPSLIMDRTNGYKTLGIDVRWIHDDSGIVAKNDTIYLSHFQISTLNQFHLFTVDSETMTFYMYRVIGNVGGMRWRYEKKKISYHDLIRPVEDIYEFIKMDRVFIDNEIKRARMMRSVRNKTLSYLYLLQLTADELPTLFMYLTPFERFIEEPQLEWKLYLYYHIKNKSFDYHAFLEYITLRKVNTNLTSKDIANGLLYDFKKILRISNE</sequence>
<evidence type="ECO:0000259" key="1">
    <source>
        <dbReference type="Pfam" id="PF06054"/>
    </source>
</evidence>
<dbReference type="Pfam" id="PF25164">
    <property type="entry name" value="CoiA_N"/>
    <property type="match status" value="1"/>
</dbReference>
<proteinExistence type="predicted"/>
<keyword evidence="4" id="KW-1185">Reference proteome</keyword>